<name>A0A6C0AYX2_9ZZZZ</name>
<sequence>MSMILYYSNYCSFSNSTVQKLSKSQIKDDIHFVCIDNRVNKNNETYIILSNQKEILLPHIINKVPALMLLNRGNQIIYGQDIIEYTQPVTNNNNTIEQVIEPQAFCFSDINSYGVMSDNFSFLDQSIESMSAKGNGGLRQLRNYATLEYKDSIETPPEDYVPNKIGDISMEKIQNERANAIK</sequence>
<proteinExistence type="predicted"/>
<dbReference type="EMBL" id="MN738809">
    <property type="protein sequence ID" value="QHS84510.1"/>
    <property type="molecule type" value="Genomic_DNA"/>
</dbReference>
<protein>
    <recommendedName>
        <fullName evidence="2">Glutaredoxin domain-containing protein</fullName>
    </recommendedName>
</protein>
<evidence type="ECO:0000313" key="1">
    <source>
        <dbReference type="EMBL" id="QHS84510.1"/>
    </source>
</evidence>
<dbReference type="AlphaFoldDB" id="A0A6C0AYX2"/>
<evidence type="ECO:0008006" key="2">
    <source>
        <dbReference type="Google" id="ProtNLM"/>
    </source>
</evidence>
<reference evidence="1" key="1">
    <citation type="journal article" date="2020" name="Nature">
        <title>Giant virus diversity and host interactions through global metagenomics.</title>
        <authorList>
            <person name="Schulz F."/>
            <person name="Roux S."/>
            <person name="Paez-Espino D."/>
            <person name="Jungbluth S."/>
            <person name="Walsh D.A."/>
            <person name="Denef V.J."/>
            <person name="McMahon K.D."/>
            <person name="Konstantinidis K.T."/>
            <person name="Eloe-Fadrosh E.A."/>
            <person name="Kyrpides N.C."/>
            <person name="Woyke T."/>
        </authorList>
    </citation>
    <scope>NUCLEOTIDE SEQUENCE</scope>
    <source>
        <strain evidence="1">GVMAG-S-ERX556022-25</strain>
    </source>
</reference>
<organism evidence="1">
    <name type="scientific">viral metagenome</name>
    <dbReference type="NCBI Taxonomy" id="1070528"/>
    <lineage>
        <taxon>unclassified sequences</taxon>
        <taxon>metagenomes</taxon>
        <taxon>organismal metagenomes</taxon>
    </lineage>
</organism>
<accession>A0A6C0AYX2</accession>